<evidence type="ECO:0000259" key="5">
    <source>
        <dbReference type="PROSITE" id="PS51071"/>
    </source>
</evidence>
<evidence type="ECO:0000256" key="3">
    <source>
        <dbReference type="ARBA" id="ARBA00023163"/>
    </source>
</evidence>
<dbReference type="InterPro" id="IPR047640">
    <property type="entry name" value="RpiR-like"/>
</dbReference>
<dbReference type="SUPFAM" id="SSF53697">
    <property type="entry name" value="SIS domain"/>
    <property type="match status" value="1"/>
</dbReference>
<evidence type="ECO:0000313" key="7">
    <source>
        <dbReference type="Proteomes" id="UP001597023"/>
    </source>
</evidence>
<dbReference type="PANTHER" id="PTHR30514:SF18">
    <property type="entry name" value="RPIR-FAMILY TRANSCRIPTIONAL REGULATOR"/>
    <property type="match status" value="1"/>
</dbReference>
<dbReference type="InterPro" id="IPR009057">
    <property type="entry name" value="Homeodomain-like_sf"/>
</dbReference>
<dbReference type="PANTHER" id="PTHR30514">
    <property type="entry name" value="GLUCOKINASE"/>
    <property type="match status" value="1"/>
</dbReference>
<evidence type="ECO:0000256" key="2">
    <source>
        <dbReference type="ARBA" id="ARBA00023125"/>
    </source>
</evidence>
<dbReference type="CDD" id="cd05013">
    <property type="entry name" value="SIS_RpiR"/>
    <property type="match status" value="1"/>
</dbReference>
<evidence type="ECO:0000256" key="1">
    <source>
        <dbReference type="ARBA" id="ARBA00023015"/>
    </source>
</evidence>
<accession>A0ABW2WI23</accession>
<dbReference type="Pfam" id="PF01380">
    <property type="entry name" value="SIS"/>
    <property type="match status" value="1"/>
</dbReference>
<dbReference type="SUPFAM" id="SSF46689">
    <property type="entry name" value="Homeodomain-like"/>
    <property type="match status" value="1"/>
</dbReference>
<dbReference type="Pfam" id="PF01418">
    <property type="entry name" value="HTH_6"/>
    <property type="match status" value="1"/>
</dbReference>
<dbReference type="InterPro" id="IPR046348">
    <property type="entry name" value="SIS_dom_sf"/>
</dbReference>
<dbReference type="PROSITE" id="PS51071">
    <property type="entry name" value="HTH_RPIR"/>
    <property type="match status" value="1"/>
</dbReference>
<protein>
    <submittedName>
        <fullName evidence="6">MurR/RpiR family transcriptional regulator</fullName>
    </submittedName>
</protein>
<keyword evidence="2" id="KW-0238">DNA-binding</keyword>
<dbReference type="EMBL" id="JBHTEB010000001">
    <property type="protein sequence ID" value="MFD0319160.1"/>
    <property type="molecule type" value="Genomic_DNA"/>
</dbReference>
<feature type="domain" description="HTH rpiR-type" evidence="5">
    <location>
        <begin position="1"/>
        <end position="66"/>
    </location>
</feature>
<proteinExistence type="predicted"/>
<dbReference type="InterPro" id="IPR001347">
    <property type="entry name" value="SIS_dom"/>
</dbReference>
<dbReference type="InterPro" id="IPR035472">
    <property type="entry name" value="RpiR-like_SIS"/>
</dbReference>
<dbReference type="InterPro" id="IPR036388">
    <property type="entry name" value="WH-like_DNA-bd_sf"/>
</dbReference>
<dbReference type="RefSeq" id="WP_381617360.1">
    <property type="nucleotide sequence ID" value="NZ_JBHTEB010000001.1"/>
</dbReference>
<evidence type="ECO:0000313" key="6">
    <source>
        <dbReference type="EMBL" id="MFD0319160.1"/>
    </source>
</evidence>
<keyword evidence="3" id="KW-0804">Transcription</keyword>
<keyword evidence="7" id="KW-1185">Reference proteome</keyword>
<reference evidence="7" key="1">
    <citation type="journal article" date="2019" name="Int. J. Syst. Evol. Microbiol.">
        <title>The Global Catalogue of Microorganisms (GCM) 10K type strain sequencing project: providing services to taxonomists for standard genome sequencing and annotation.</title>
        <authorList>
            <consortium name="The Broad Institute Genomics Platform"/>
            <consortium name="The Broad Institute Genome Sequencing Center for Infectious Disease"/>
            <person name="Wu L."/>
            <person name="Ma J."/>
        </authorList>
    </citation>
    <scope>NUCLEOTIDE SEQUENCE [LARGE SCALE GENOMIC DNA]</scope>
    <source>
        <strain evidence="7">CGMCC 4.7400</strain>
    </source>
</reference>
<name>A0ABW2WI23_9ACTN</name>
<feature type="region of interest" description="Disordered" evidence="4">
    <location>
        <begin position="93"/>
        <end position="127"/>
    </location>
</feature>
<dbReference type="Proteomes" id="UP001597023">
    <property type="component" value="Unassembled WGS sequence"/>
</dbReference>
<dbReference type="Gene3D" id="1.10.10.10">
    <property type="entry name" value="Winged helix-like DNA-binding domain superfamily/Winged helix DNA-binding domain"/>
    <property type="match status" value="1"/>
</dbReference>
<organism evidence="6 7">
    <name type="scientific">Streptomyces flavalbus</name>
    <dbReference type="NCBI Taxonomy" id="2665155"/>
    <lineage>
        <taxon>Bacteria</taxon>
        <taxon>Bacillati</taxon>
        <taxon>Actinomycetota</taxon>
        <taxon>Actinomycetes</taxon>
        <taxon>Kitasatosporales</taxon>
        <taxon>Streptomycetaceae</taxon>
        <taxon>Streptomyces</taxon>
    </lineage>
</organism>
<comment type="caution">
    <text evidence="6">The sequence shown here is derived from an EMBL/GenBank/DDBJ whole genome shotgun (WGS) entry which is preliminary data.</text>
</comment>
<dbReference type="InterPro" id="IPR000281">
    <property type="entry name" value="HTH_RpiR"/>
</dbReference>
<sequence length="299" mass="32041">MGRFTRSERRIARLLLTEPAVGTDTVSLLARRAGVSAPTVVRFARRCGFPGYPALREALRAELATHTTHATHAELTTHAELATYDELATYAEPRARDASGAPAVTTPSPRTRPGGTAPHTAPPTAPHTTAARAATLLAEATRETLTSLPAAELDAAVRLLGSERNRVFLDGGRFTGVLAQCLELRLMGLRDGVRRLPDHPVQLAAVARDLRRSDVVVLFDHRPYEERTARLAHQAKAAGARILLFTDPTFSPVTEIADVVLTAAVRSPSPRASLVPTLALIEALVTVLAGYGARRPTRG</sequence>
<gene>
    <name evidence="6" type="ORF">ACFQZ6_34085</name>
</gene>
<keyword evidence="1" id="KW-0805">Transcription regulation</keyword>
<dbReference type="Gene3D" id="3.40.50.10490">
    <property type="entry name" value="Glucose-6-phosphate isomerase like protein, domain 1"/>
    <property type="match status" value="1"/>
</dbReference>
<feature type="compositionally biased region" description="Low complexity" evidence="4">
    <location>
        <begin position="105"/>
        <end position="119"/>
    </location>
</feature>
<evidence type="ECO:0000256" key="4">
    <source>
        <dbReference type="SAM" id="MobiDB-lite"/>
    </source>
</evidence>